<dbReference type="AlphaFoldDB" id="K0K3X0"/>
<sequence length="105" mass="10997">MLPALEDLLGDDPPDLLAIPFLFGEVRWAAAQALAAERRASAVAEPVVLARVPLPLTSDGLSDLATDAGLPLRGGVEGKLASFVELRERGLLPLTDLRLSTVAEG</sequence>
<evidence type="ECO:0000313" key="2">
    <source>
        <dbReference type="Proteomes" id="UP000006281"/>
    </source>
</evidence>
<proteinExistence type="predicted"/>
<evidence type="ECO:0000313" key="1">
    <source>
        <dbReference type="EMBL" id="CCH32287.1"/>
    </source>
</evidence>
<dbReference type="EMBL" id="HE804045">
    <property type="protein sequence ID" value="CCH32287.1"/>
    <property type="molecule type" value="Genomic_DNA"/>
</dbReference>
<organism evidence="1 2">
    <name type="scientific">Saccharothrix espanaensis (strain ATCC 51144 / DSM 44229 / JCM 9112 / NBRC 15066 / NRRL 15764)</name>
    <dbReference type="NCBI Taxonomy" id="1179773"/>
    <lineage>
        <taxon>Bacteria</taxon>
        <taxon>Bacillati</taxon>
        <taxon>Actinomycetota</taxon>
        <taxon>Actinomycetes</taxon>
        <taxon>Pseudonocardiales</taxon>
        <taxon>Pseudonocardiaceae</taxon>
        <taxon>Saccharothrix</taxon>
    </lineage>
</organism>
<dbReference type="RefSeq" id="WP_015102399.1">
    <property type="nucleotide sequence ID" value="NC_019673.1"/>
</dbReference>
<dbReference type="KEGG" id="sesp:BN6_50200"/>
<dbReference type="OrthoDB" id="514384at2"/>
<dbReference type="eggNOG" id="ENOG502ZI6D">
    <property type="taxonomic scope" value="Bacteria"/>
</dbReference>
<dbReference type="STRING" id="1179773.BN6_50200"/>
<name>K0K3X0_SACES</name>
<keyword evidence="2" id="KW-1185">Reference proteome</keyword>
<protein>
    <submittedName>
        <fullName evidence="1">Uncharacterized protein</fullName>
    </submittedName>
</protein>
<dbReference type="BioCyc" id="SESP1179773:BN6_RS24275-MONOMER"/>
<dbReference type="HOGENOM" id="CLU_2234632_0_0_11"/>
<gene>
    <name evidence="1" type="ordered locus">BN6_50200</name>
</gene>
<dbReference type="PATRIC" id="fig|1179773.3.peg.5039"/>
<accession>K0K3X0</accession>
<reference evidence="1 2" key="1">
    <citation type="journal article" date="2012" name="BMC Genomics">
        <title>Complete genome sequence of Saccharothrix espanaensis DSM 44229T and comparison to the other completely sequenced Pseudonocardiaceae.</title>
        <authorList>
            <person name="Strobel T."/>
            <person name="Al-Dilaimi A."/>
            <person name="Blom J."/>
            <person name="Gessner A."/>
            <person name="Kalinowski J."/>
            <person name="Luzhetska M."/>
            <person name="Puhler A."/>
            <person name="Szczepanowski R."/>
            <person name="Bechthold A."/>
            <person name="Ruckert C."/>
        </authorList>
    </citation>
    <scope>NUCLEOTIDE SEQUENCE [LARGE SCALE GENOMIC DNA]</scope>
    <source>
        <strain evidence="2">ATCC 51144 / DSM 44229 / JCM 9112 / NBRC 15066 / NRRL 15764</strain>
    </source>
</reference>
<dbReference type="Proteomes" id="UP000006281">
    <property type="component" value="Chromosome"/>
</dbReference>